<reference evidence="3 4" key="1">
    <citation type="submission" date="2014-10" db="EMBL/GenBank/DDBJ databases">
        <title>Draft genome sequence of Novosphingobium subterraneum DSM 12447.</title>
        <authorList>
            <person name="Gan H.M."/>
            <person name="Gan H.Y."/>
            <person name="Savka M.A."/>
        </authorList>
    </citation>
    <scope>NUCLEOTIDE SEQUENCE [LARGE SCALE GENOMIC DNA]</scope>
    <source>
        <strain evidence="3 4">DSM 12447</strain>
    </source>
</reference>
<evidence type="ECO:0000313" key="3">
    <source>
        <dbReference type="EMBL" id="KHS48333.1"/>
    </source>
</evidence>
<dbReference type="InterPro" id="IPR024402">
    <property type="entry name" value="DUF2726"/>
</dbReference>
<evidence type="ECO:0000256" key="1">
    <source>
        <dbReference type="SAM" id="Phobius"/>
    </source>
</evidence>
<protein>
    <recommendedName>
        <fullName evidence="2">DUF2726 domain-containing protein</fullName>
    </recommendedName>
</protein>
<comment type="caution">
    <text evidence="3">The sequence shown here is derived from an EMBL/GenBank/DDBJ whole genome shotgun (WGS) entry which is preliminary data.</text>
</comment>
<sequence length="210" mass="23458">MPSEIVSLIDKPHLLALLLAIGAAIGIAVERFAEGLKRAERRAFWRGRKSAERKYRPHQAPTLSHKSQTEVAAEQLRRVMEADFKSRPLLNQSERRLLAVLDKTLSEEKPTWRAMGQVSLGEILLSDDKDAYWAINSKRVDLLIVDDSCRPVHAVEFQGSGHHLGAETAARDAVKKEALRRAGIGYVEVMSNQTPAQVRLLLQGLLRQPA</sequence>
<evidence type="ECO:0000259" key="2">
    <source>
        <dbReference type="Pfam" id="PF10881"/>
    </source>
</evidence>
<dbReference type="EMBL" id="JRVC01000004">
    <property type="protein sequence ID" value="KHS48333.1"/>
    <property type="molecule type" value="Genomic_DNA"/>
</dbReference>
<dbReference type="Proteomes" id="UP000031338">
    <property type="component" value="Unassembled WGS sequence"/>
</dbReference>
<proteinExistence type="predicted"/>
<accession>A0A0B9AG62</accession>
<feature type="transmembrane region" description="Helical" evidence="1">
    <location>
        <begin position="12"/>
        <end position="33"/>
    </location>
</feature>
<keyword evidence="4" id="KW-1185">Reference proteome</keyword>
<name>A0A0B9AG62_9SPHN</name>
<gene>
    <name evidence="3" type="ORF">NJ75_01000</name>
</gene>
<dbReference type="Pfam" id="PF10881">
    <property type="entry name" value="DUF2726"/>
    <property type="match status" value="1"/>
</dbReference>
<keyword evidence="1" id="KW-0812">Transmembrane</keyword>
<evidence type="ECO:0000313" key="4">
    <source>
        <dbReference type="Proteomes" id="UP000031338"/>
    </source>
</evidence>
<dbReference type="AlphaFoldDB" id="A0A0B9AG62"/>
<feature type="domain" description="DUF2726" evidence="2">
    <location>
        <begin position="87"/>
        <end position="194"/>
    </location>
</feature>
<organism evidence="3 4">
    <name type="scientific">Novosphingobium subterraneum</name>
    <dbReference type="NCBI Taxonomy" id="48936"/>
    <lineage>
        <taxon>Bacteria</taxon>
        <taxon>Pseudomonadati</taxon>
        <taxon>Pseudomonadota</taxon>
        <taxon>Alphaproteobacteria</taxon>
        <taxon>Sphingomonadales</taxon>
        <taxon>Sphingomonadaceae</taxon>
        <taxon>Novosphingobium</taxon>
    </lineage>
</organism>
<keyword evidence="1" id="KW-1133">Transmembrane helix</keyword>
<dbReference type="STRING" id="48936.NJ75_01000"/>
<dbReference type="PATRIC" id="fig|48936.3.peg.1013"/>
<keyword evidence="1" id="KW-0472">Membrane</keyword>